<dbReference type="GO" id="GO:1903911">
    <property type="term" value="P:positive regulation of receptor clustering"/>
    <property type="evidence" value="ECO:0007669"/>
    <property type="project" value="UniProtKB-UniRule"/>
</dbReference>
<dbReference type="SUPFAM" id="SSF58069">
    <property type="entry name" value="Virus ectodomain"/>
    <property type="match status" value="1"/>
</dbReference>
<name>A0A6M6AVP8_HV1</name>
<keyword evidence="27 32" id="KW-1015">Disulfide bond</keyword>
<keyword evidence="22 32" id="KW-1133">Transmembrane helix</keyword>
<feature type="disulfide bond" evidence="32">
    <location>
        <begin position="206"/>
        <end position="235"/>
    </location>
</feature>
<keyword evidence="12 32" id="KW-1162">Viral penetration into host cytoplasm</keyword>
<comment type="function">
    <text evidence="32">Envelope glycoprotein gp160: Oligomerizes in the host endoplasmic reticulum into predominantly trimers. In a second time, gp160 transits in the host Golgi, where glycosylation is completed. The precursor is then proteolytically cleaved in the trans-Golgi and thereby activated by cellular furin or furin-like proteases to produce gp120 and gp41.</text>
</comment>
<dbReference type="GO" id="GO:1903908">
    <property type="term" value="P:positive regulation of plasma membrane raft polarization"/>
    <property type="evidence" value="ECO:0007669"/>
    <property type="project" value="UniProtKB-UniRule"/>
</dbReference>
<dbReference type="GO" id="GO:0019031">
    <property type="term" value="C:viral envelope"/>
    <property type="evidence" value="ECO:0007669"/>
    <property type="project" value="UniProtKB-KW"/>
</dbReference>
<dbReference type="GO" id="GO:0044175">
    <property type="term" value="C:host cell endosome membrane"/>
    <property type="evidence" value="ECO:0007669"/>
    <property type="project" value="UniProtKB-SubCell"/>
</dbReference>
<dbReference type="Gene3D" id="2.170.40.20">
    <property type="entry name" value="Human immunodeficiency virus 1, Gp160, envelope glycoprotein"/>
    <property type="match status" value="2"/>
</dbReference>
<feature type="chain" id="PRO_5027191417" description="Envelope glycoprotein gp160" evidence="32">
    <location>
        <begin position="31"/>
        <end position="843"/>
    </location>
</feature>
<evidence type="ECO:0000256" key="12">
    <source>
        <dbReference type="ARBA" id="ARBA00022595"/>
    </source>
</evidence>
<dbReference type="FunFam" id="2.170.40.20:FF:000003">
    <property type="entry name" value="Envelope glycoprotein gp160"/>
    <property type="match status" value="1"/>
</dbReference>
<evidence type="ECO:0000259" key="35">
    <source>
        <dbReference type="Pfam" id="PF00516"/>
    </source>
</evidence>
<evidence type="ECO:0000256" key="7">
    <source>
        <dbReference type="ARBA" id="ARBA00022506"/>
    </source>
</evidence>
<dbReference type="GO" id="GO:0039654">
    <property type="term" value="P:fusion of virus membrane with host endosome membrane"/>
    <property type="evidence" value="ECO:0007669"/>
    <property type="project" value="UniProtKB-UniRule"/>
</dbReference>
<feature type="site" description="Cleavage; by host furin" evidence="32">
    <location>
        <begin position="491"/>
        <end position="492"/>
    </location>
</feature>
<evidence type="ECO:0000256" key="11">
    <source>
        <dbReference type="ARBA" id="ARBA00022581"/>
    </source>
</evidence>
<dbReference type="GO" id="GO:0019064">
    <property type="term" value="P:fusion of virus membrane with host plasma membrane"/>
    <property type="evidence" value="ECO:0007669"/>
    <property type="project" value="UniProtKB-UniRule"/>
</dbReference>
<evidence type="ECO:0000256" key="4">
    <source>
        <dbReference type="ARBA" id="ARBA00004563"/>
    </source>
</evidence>
<evidence type="ECO:0000256" key="18">
    <source>
        <dbReference type="ARBA" id="ARBA00022844"/>
    </source>
</evidence>
<evidence type="ECO:0000256" key="28">
    <source>
        <dbReference type="ARBA" id="ARBA00023180"/>
    </source>
</evidence>
<accession>A0A6M6AVP8</accession>
<evidence type="ECO:0000256" key="8">
    <source>
        <dbReference type="ARBA" id="ARBA00022510"/>
    </source>
</evidence>
<evidence type="ECO:0000256" key="22">
    <source>
        <dbReference type="ARBA" id="ARBA00022989"/>
    </source>
</evidence>
<dbReference type="SUPFAM" id="SSF56502">
    <property type="entry name" value="gp120 core"/>
    <property type="match status" value="2"/>
</dbReference>
<feature type="region of interest" description="Disordered" evidence="34">
    <location>
        <begin position="701"/>
        <end position="721"/>
    </location>
</feature>
<keyword evidence="10 32" id="KW-1165">Clathrin-mediated endocytosis of virus by host</keyword>
<evidence type="ECO:0000256" key="23">
    <source>
        <dbReference type="ARBA" id="ARBA00023046"/>
    </source>
</evidence>
<evidence type="ECO:0000256" key="9">
    <source>
        <dbReference type="ARBA" id="ARBA00022511"/>
    </source>
</evidence>
<dbReference type="GO" id="GO:0019082">
    <property type="term" value="P:viral protein processing"/>
    <property type="evidence" value="ECO:0007669"/>
    <property type="project" value="UniProtKB-UniRule"/>
</dbReference>
<comment type="miscellaneous">
    <text evidence="32">HIV-1 lineages are divided in three main groups, M (for Major), O (for Outlier), and N (for New, or Non-M, Non-O). The vast majority of strains found worldwide belong to the group M. Group O seems to be endemic to and largely confined to Cameroon and neighboring countries in West Central Africa, where these viruses represent a small minority of HIV-1 strains. The group N is represented by a limited number of isolates from Cameroonian persons. The group M is further subdivided in 9 clades or subtypes (A to D, F to H, J and K).</text>
</comment>
<feature type="disulfide bond" evidence="32">
    <location>
        <begin position="52"/>
        <end position="72"/>
    </location>
</feature>
<dbReference type="GO" id="GO:0055036">
    <property type="term" value="C:virion membrane"/>
    <property type="evidence" value="ECO:0007669"/>
    <property type="project" value="UniProtKB-SubCell"/>
</dbReference>
<comment type="domain">
    <text evidence="32">The membrane proximal external region (MPER) present in gp41 is a tryptophan-rich region recognized by the antibodies 2F5, Z13, and 4E10. MPER seems to play a role in fusion.</text>
</comment>
<evidence type="ECO:0000256" key="14">
    <source>
        <dbReference type="ARBA" id="ARBA00022692"/>
    </source>
</evidence>
<evidence type="ECO:0000256" key="24">
    <source>
        <dbReference type="ARBA" id="ARBA00023054"/>
    </source>
</evidence>
<dbReference type="GO" id="GO:0005198">
    <property type="term" value="F:structural molecule activity"/>
    <property type="evidence" value="ECO:0007669"/>
    <property type="project" value="UniProtKB-UniRule"/>
</dbReference>
<feature type="region of interest" description="CD4-binding loop" evidence="32">
    <location>
        <begin position="349"/>
        <end position="359"/>
    </location>
</feature>
<keyword evidence="30 32" id="KW-0449">Lipoprotein</keyword>
<feature type="coiled-coil region" evidence="32">
    <location>
        <begin position="613"/>
        <end position="647"/>
    </location>
</feature>
<comment type="similarity">
    <text evidence="32">Belongs to the HIV-1 env protein family.</text>
</comment>
<reference evidence="37" key="1">
    <citation type="journal article" date="2020" name="PLoS Pathog.">
        <title>HIV-1 variants are archived throughout infection and persist in the reservoir.</title>
        <authorList>
            <person name="Brooks K."/>
            <person name="Jones B.R."/>
            <person name="Dilernia D.A."/>
            <person name="Wilkins D.J."/>
            <person name="Claiborne D.T."/>
            <person name="McInally S."/>
            <person name="Gilmour J."/>
            <person name="Kilembe W."/>
            <person name="Joy J.B."/>
            <person name="Allen S.A."/>
            <person name="Brumme Z.L."/>
            <person name="Hunter E."/>
        </authorList>
    </citation>
    <scope>NUCLEOTIDE SEQUENCE</scope>
    <source>
        <strain evidence="37">ZM1094F_17Sep2010_CP_7_E</strain>
    </source>
</reference>
<keyword evidence="24 32" id="KW-0175">Coiled coil</keyword>
<sequence length="843" mass="95977">MRVMGILRNWQPWWIWSILGFWMLMVCSREDMWVTVYYGVPVWKEAKTTLFCASDAKAYETEVHNVWATHACVPTDPDPQEIPLENVTENFNMWKNGMVDQMHEDIISLWDQSLKPCVKLTPLCVTLNCYKVNNSLTELRNCSFNMTTELRDKKRQEYALFYKLDIISLKGNDSEDGEYRLINCNTSTITQACPKVSFDPIPIHYCAPAGYAILKCNNKTFNGTGPCNNVSTVQCTHGIKPVVSTQLLLNGSLAEEEIMIRSENITNNAKTIIVHLNESVGILCMRPNNNTRKSVRIGPGQTFFATGDIIGDIRQAYCNISKSKWIETLGKVREKLKKIFNKSIEFQPSSGGDLEITTHSFNCRGEFFYCDTTQLFNNSMLNGTKNNTESNATITLNCRIKQIINMWQGVGRAMYAPPIAGNITCNSNITGLLLTRDGGNEPNNTEIFRPGGGDMRDNWRSELYKYKVVEIQPLGIAPTKAKRRVVEREKRAVGIGAVFLGFLGAAGSTMGAASVTLTVQARQLLSGIVQQQSNLLRAIEAQQHMLQLTVWGIKQLQARVLAIERYLKDQQLLGMWGCSGKLICTTNVFWNTSWSNISHDDIWNNMTWMQWEREISNYTDTIYRLLEDSQNQQEKNEKDLLALDSWKNLWNWFNITNWLWYIKIFIMIVGGLIGLRIIFAVLSIVNRVRQGYSPLSLQTLIPNPRGPDRPGGIEEEGGEQDRDRSIRLVNGFLALAWEDLRNLCIFLYHHLRDFILTAVRVAELLGRSSLRGLQKGWETLKYLGSLVQYWGLELKKGAISLVDTVAIAVAERTDRIIEVVQRIWRAILHIPRRIRQGLETALL</sequence>
<gene>
    <name evidence="32 37" type="primary">env</name>
</gene>
<feature type="chain" id="PRO_5027191416" description="Transmembrane protein gp41" evidence="32">
    <location>
        <begin position="492"/>
        <end position="843"/>
    </location>
</feature>
<evidence type="ECO:0000256" key="27">
    <source>
        <dbReference type="ARBA" id="ARBA00023157"/>
    </source>
</evidence>
<dbReference type="Gene3D" id="1.20.5.490">
    <property type="entry name" value="Single helix bin"/>
    <property type="match status" value="1"/>
</dbReference>
<evidence type="ECO:0000259" key="36">
    <source>
        <dbReference type="Pfam" id="PF00517"/>
    </source>
</evidence>
<dbReference type="InterPro" id="IPR036377">
    <property type="entry name" value="Gp120_core_sf"/>
</dbReference>
<organism evidence="37">
    <name type="scientific">Human immunodeficiency virus type 1</name>
    <name type="common">HIV-1</name>
    <dbReference type="NCBI Taxonomy" id="11676"/>
    <lineage>
        <taxon>Viruses</taxon>
        <taxon>Riboviria</taxon>
        <taxon>Pararnavirae</taxon>
        <taxon>Artverviricota</taxon>
        <taxon>Revtraviricetes</taxon>
        <taxon>Ortervirales</taxon>
        <taxon>Retroviridae</taxon>
        <taxon>Orthoretrovirinae</taxon>
        <taxon>Lentivirus</taxon>
        <taxon>Lentivirus humimdef1</taxon>
    </lineage>
</organism>
<evidence type="ECO:0000256" key="1">
    <source>
        <dbReference type="ARBA" id="ARBA00004402"/>
    </source>
</evidence>
<proteinExistence type="inferred from homology"/>
<evidence type="ECO:0000256" key="26">
    <source>
        <dbReference type="ARBA" id="ARBA00023139"/>
    </source>
</evidence>
<comment type="domain">
    <text evidence="32">The YXXL motif is involved in determining the exact site of viral release at the surface of infected mononuclear cells and promotes endocytosis. YXXL and di-leucine endocytosis motifs interact directly or indirectly with the clathrin adapter complexes, opperate independently, and their activities are not additive.</text>
</comment>
<evidence type="ECO:0000256" key="15">
    <source>
        <dbReference type="ARBA" id="ARBA00022703"/>
    </source>
</evidence>
<dbReference type="Pfam" id="PF00517">
    <property type="entry name" value="GP41"/>
    <property type="match status" value="1"/>
</dbReference>
<comment type="function">
    <text evidence="32">Surface protein gp120: Attaches the virus to the host lymphoid cell by binding to the primary receptor CD4. This interaction induces a structural rearrangement creating a high affinity binding site for a chemokine coreceptor like CXCR4 and/or CCR5. Acts as a ligand for CD209/DC-SIGN and CLEC4M/DC-SIGNR, which are respectively found on dendritic cells (DCs), and on endothelial cells of liver sinusoids and lymph node sinuses. These interactions allow capture of viral particles at mucosal surfaces by these cells and subsequent transmission to permissive cells. HIV subverts the migration properties of dendritic cells to gain access to CD4+ T-cells in lymph nodes. Virus transmission to permissive T-cells occurs either in trans (without DCs infection, through viral capture and transmission), or in cis (following DCs productive infection, through the usual CD4-gp120 interaction), thereby inducing a robust infection. In trans infection, bound virions remain infectious over days and it is proposed that they are not degraded, but protected in non-lysosomal acidic organelles within the DCs close to the cell membrane thus contributing to the viral infectious potential during DCs' migration from the periphery to the lymphoid tissues. On arrival at lymphoid tissues, intact virions recycle back to DCs' cell surface allowing virus transmission to CD4+ T-cells.</text>
</comment>
<evidence type="ECO:0000256" key="31">
    <source>
        <dbReference type="ARBA" id="ARBA00023296"/>
    </source>
</evidence>
<dbReference type="CDD" id="cd09909">
    <property type="entry name" value="HIV-1-like_HR1-HR2"/>
    <property type="match status" value="1"/>
</dbReference>
<keyword evidence="15 32" id="KW-0053">Apoptosis</keyword>
<evidence type="ECO:0000256" key="3">
    <source>
        <dbReference type="ARBA" id="ARBA00004505"/>
    </source>
</evidence>
<feature type="domain" description="Human immunodeficiency virus 1 envelope glycoprotein Gp120" evidence="35">
    <location>
        <begin position="137"/>
        <end position="491"/>
    </location>
</feature>
<feature type="region of interest" description="Fusion peptide" evidence="32">
    <location>
        <begin position="492"/>
        <end position="512"/>
    </location>
</feature>
<comment type="domain">
    <text evidence="32 33">The 17 amino acids long immunosuppressive region is present in many retroviral envelope proteins. Synthetic peptides derived from this relatively conserved sequence inhibit immune function in vitro and in vivo.</text>
</comment>
<evidence type="ECO:0000256" key="33">
    <source>
        <dbReference type="RuleBase" id="RU363095"/>
    </source>
</evidence>
<dbReference type="InterPro" id="IPR000777">
    <property type="entry name" value="HIV1_Gp120"/>
</dbReference>
<comment type="domain">
    <text evidence="32">The CD4-binding region is targeted by the antibody b12.</text>
</comment>
<feature type="short sequence motif" description="Di-leucine internalization motif" evidence="32">
    <location>
        <begin position="842"/>
        <end position="843"/>
    </location>
</feature>
<dbReference type="HAMAP" id="MF_04083">
    <property type="entry name" value="HIV_ENV"/>
    <property type="match status" value="1"/>
</dbReference>
<dbReference type="GO" id="GO:0075512">
    <property type="term" value="P:clathrin-dependent endocytosis of virus by host cell"/>
    <property type="evidence" value="ECO:0007669"/>
    <property type="project" value="UniProtKB-UniRule"/>
</dbReference>
<evidence type="ECO:0000256" key="25">
    <source>
        <dbReference type="ARBA" id="ARBA00023136"/>
    </source>
</evidence>
<keyword evidence="31 32" id="KW-1160">Virus entry into host cell</keyword>
<evidence type="ECO:0000256" key="6">
    <source>
        <dbReference type="ARBA" id="ARBA00004650"/>
    </source>
</evidence>
<keyword evidence="8 32" id="KW-1170">Fusion of virus membrane with host endosomal membrane</keyword>
<organismHost>
    <name type="scientific">Homo sapiens</name>
    <name type="common">Human</name>
    <dbReference type="NCBI Taxonomy" id="9606"/>
</organismHost>
<feature type="domain" description="Human immunodeficiency virus 1 envelope glycoprotein Gp120" evidence="35">
    <location>
        <begin position="32"/>
        <end position="135"/>
    </location>
</feature>
<comment type="subcellular location">
    <subcellularLocation>
        <location evidence="3">Host cell membrane</location>
        <topology evidence="3">Peripheral membrane protein</topology>
    </subcellularLocation>
    <subcellularLocation>
        <location evidence="1">Host cell membrane</location>
        <topology evidence="1">Single-pass type I membrane protein</topology>
    </subcellularLocation>
    <subcellularLocation>
        <location evidence="2">Host endosome membrane</location>
        <topology evidence="2">Peripheral membrane protein</topology>
    </subcellularLocation>
    <subcellularLocation>
        <location evidence="5">Host endosome membrane</location>
        <topology evidence="5">Single-pass type I membrane protein</topology>
    </subcellularLocation>
    <subcellularLocation>
        <location evidence="6">Virion membrane</location>
        <topology evidence="6">Peripheral membrane protein</topology>
    </subcellularLocation>
    <subcellularLocation>
        <location evidence="4">Virion membrane</location>
        <topology evidence="4">Single-pass type I membrane protein</topology>
    </subcellularLocation>
</comment>
<keyword evidence="28 32" id="KW-0325">Glycoprotein</keyword>
<keyword evidence="7 32" id="KW-1168">Fusion of virus membrane with host membrane</keyword>
<keyword evidence="17 32" id="KW-1161">Viral attachment to host cell</keyword>
<dbReference type="InterPro" id="IPR037527">
    <property type="entry name" value="Gp160"/>
</dbReference>
<evidence type="ECO:0000256" key="30">
    <source>
        <dbReference type="ARBA" id="ARBA00023288"/>
    </source>
</evidence>
<evidence type="ECO:0000256" key="34">
    <source>
        <dbReference type="SAM" id="MobiDB-lite"/>
    </source>
</evidence>
<comment type="subcellular location">
    <molecule>Surface protein gp120</molecule>
    <subcellularLocation>
        <location evidence="32">Virion membrane</location>
        <topology evidence="32">Peripheral membrane protein</topology>
    </subcellularLocation>
    <subcellularLocation>
        <location evidence="32">Host cell membrane</location>
        <topology evidence="32">Peripheral membrane protein</topology>
    </subcellularLocation>
    <subcellularLocation>
        <location evidence="32">Host endosome membrane</location>
        <topology evidence="32">Single-pass type I membrane protein</topology>
    </subcellularLocation>
    <text evidence="32">The surface protein is not anchored to the viral envelope, but associates with the extravirion surface through its binding to TM. It is probably concentrated at the site of budding and incorporated into the virions possibly by contacts between the cytoplasmic tail of Env and the N-terminus of Gag.</text>
</comment>
<keyword evidence="9 32" id="KW-1032">Host cell membrane</keyword>
<keyword evidence="29 32" id="KW-0899">Viral immunoevasion</keyword>
<keyword evidence="20 32" id="KW-0261">Viral envelope protein</keyword>
<feature type="domain" description="Retroviral envelope protein GP41-like" evidence="36">
    <location>
        <begin position="510"/>
        <end position="700"/>
    </location>
</feature>
<keyword evidence="25 32" id="KW-0472">Membrane</keyword>
<comment type="PTM">
    <text evidence="32">Palmitoylation of the transmembrane protein and of Env polyprotein (prior to its proteolytic cleavage) is essential for their association with host cell membrane lipid rafts. Palmitoylation is therefore required for envelope trafficking to classical lipid rafts, but not for viral replication.</text>
</comment>
<comment type="PTM">
    <text evidence="32">Highly glycosylated by host. The high number of glycan on the protein is reffered to as 'glycan shield' because it contributes to hide protein sequence from adaptive immune system.</text>
</comment>
<keyword evidence="19 32" id="KW-1043">Host membrane</keyword>
<evidence type="ECO:0000256" key="20">
    <source>
        <dbReference type="ARBA" id="ARBA00022879"/>
    </source>
</evidence>
<evidence type="ECO:0000256" key="17">
    <source>
        <dbReference type="ARBA" id="ARBA00022804"/>
    </source>
</evidence>
<keyword evidence="18 32" id="KW-0946">Virion</keyword>
<dbReference type="GO" id="GO:0020002">
    <property type="term" value="C:host cell plasma membrane"/>
    <property type="evidence" value="ECO:0007669"/>
    <property type="project" value="UniProtKB-SubCell"/>
</dbReference>
<dbReference type="GO" id="GO:0019062">
    <property type="term" value="P:virion attachment to host cell"/>
    <property type="evidence" value="ECO:0007669"/>
    <property type="project" value="UniProtKB-UniRule"/>
</dbReference>
<dbReference type="GO" id="GO:0052031">
    <property type="term" value="P:symbiont-mediated perturbation of host defense response"/>
    <property type="evidence" value="ECO:0007669"/>
    <property type="project" value="UniProtKB-UniRule"/>
</dbReference>
<keyword evidence="13 32" id="KW-0165">Cleavage on pair of basic residues</keyword>
<keyword evidence="14 32" id="KW-0812">Transmembrane</keyword>
<feature type="region of interest" description="V5" evidence="32">
    <location>
        <begin position="441"/>
        <end position="451"/>
    </location>
</feature>
<feature type="topological domain" description="Cytoplasmic" evidence="32">
    <location>
        <begin position="686"/>
        <end position="843"/>
    </location>
</feature>
<dbReference type="Pfam" id="PF00516">
    <property type="entry name" value="GP120"/>
    <property type="match status" value="2"/>
</dbReference>
<comment type="domain">
    <text evidence="32">Some of the most genetically diverse regions of the viral genome are present in Env. They are called variable regions 1 through 5 (V1 through V5). Coreceptor usage of gp120 is determined mainly by the primary structure of the third variable region (V3) in the outer domain of gp120. The sequence of V3 determines which coreceptor, CCR5 and/or CXCR4 (corresponding to R5/macrophage, X4/T cell and R5X4/T cell and macrophage tropism), is used to trigger the fusion potential of the Env complex, and hence which cells the virus can infect. Binding to CCR5 involves a region adjacent in addition to V3.</text>
</comment>
<keyword evidence="26 32" id="KW-0564">Palmitate</keyword>
<evidence type="ECO:0000256" key="13">
    <source>
        <dbReference type="ARBA" id="ARBA00022685"/>
    </source>
</evidence>
<feature type="short sequence motif" description="YXXL motif; contains endocytosis signal" evidence="32">
    <location>
        <begin position="692"/>
        <end position="695"/>
    </location>
</feature>
<evidence type="ECO:0000313" key="37">
    <source>
        <dbReference type="EMBL" id="QJX39619.1"/>
    </source>
</evidence>
<keyword evidence="16 32" id="KW-0732">Signal</keyword>
<dbReference type="EMBL" id="MT194411">
    <property type="protein sequence ID" value="QJX39619.1"/>
    <property type="molecule type" value="Genomic_RNA"/>
</dbReference>
<protein>
    <recommendedName>
        <fullName evidence="32">Envelope glycoprotein gp160</fullName>
    </recommendedName>
    <alternativeName>
        <fullName evidence="32">Env polyprotein</fullName>
    </alternativeName>
    <component>
        <recommendedName>
            <fullName evidence="32">Surface protein gp120</fullName>
            <shortName evidence="32">SU</shortName>
        </recommendedName>
        <alternativeName>
            <fullName evidence="32">Glycoprotein 120</fullName>
            <shortName evidence="32">gp120</shortName>
        </alternativeName>
    </component>
    <component>
        <recommendedName>
            <fullName evidence="32">Transmembrane protein gp41</fullName>
            <shortName evidence="32">TM</shortName>
        </recommendedName>
        <alternativeName>
            <fullName evidence="32">Glycoprotein 41</fullName>
            <shortName evidence="32">gp41</shortName>
        </alternativeName>
    </component>
</protein>
<keyword evidence="23 32" id="KW-1039">Host endosome</keyword>
<evidence type="ECO:0000256" key="2">
    <source>
        <dbReference type="ARBA" id="ARBA00004433"/>
    </source>
</evidence>
<keyword evidence="11 32" id="KW-0945">Host-virus interaction</keyword>
<dbReference type="InterPro" id="IPR000328">
    <property type="entry name" value="GP41-like"/>
</dbReference>
<evidence type="ECO:0000256" key="29">
    <source>
        <dbReference type="ARBA" id="ARBA00023280"/>
    </source>
</evidence>
<dbReference type="GO" id="GO:0016020">
    <property type="term" value="C:membrane"/>
    <property type="evidence" value="ECO:0007669"/>
    <property type="project" value="UniProtKB-UniRule"/>
</dbReference>
<evidence type="ECO:0000256" key="5">
    <source>
        <dbReference type="ARBA" id="ARBA00004578"/>
    </source>
</evidence>
<comment type="subcellular location">
    <molecule>Transmembrane protein gp41</molecule>
    <subcellularLocation>
        <location evidence="32">Virion membrane</location>
        <topology evidence="32">Single-pass type I membrane protein</topology>
    </subcellularLocation>
    <subcellularLocation>
        <location evidence="32">Host cell membrane</location>
        <topology evidence="32">Single-pass type I membrane protein</topology>
    </subcellularLocation>
    <subcellularLocation>
        <location evidence="32">Host endosome membrane</location>
        <topology evidence="32">Single-pass type I membrane protein</topology>
    </subcellularLocation>
    <text evidence="32">It is probably concentrated at the site of budding and incorporated into the virions possibly by contacts between the cytoplasmic tail of Env and the N-terminus of Gag.</text>
</comment>
<feature type="region of interest" description="MPER; binding to GalCer" evidence="32">
    <location>
        <begin position="642"/>
        <end position="663"/>
    </location>
</feature>
<evidence type="ECO:0000256" key="32">
    <source>
        <dbReference type="HAMAP-Rule" id="MF_04083"/>
    </source>
</evidence>
<dbReference type="FunFam" id="1.10.287.210:FF:000001">
    <property type="entry name" value="Envelope glycoprotein gp160"/>
    <property type="match status" value="1"/>
</dbReference>
<comment type="miscellaneous">
    <text evidence="32">Inhibitors targeting HIV-1 viral envelope proteins are used as antiretroviral drugs. Attachment of virions to the cell surface via non-specific interactions and CD4 binding can be blocked by inhibitors that include cyanovirin-N, cyclotriazadisulfonamide analogs, PRO 2000, TNX 355 and PRO 542. In addition, BMS 806 can block CD4-induced conformational changes. Env interactions with the coreceptor molecules can be targeted by CCR5 antagonists including SCH-D, maraviroc (UK 427857) and aplaviroc (GW 873140), and the CXCR4 antagonist AMD 070. Fusion of viral and cellular membranes can be inhibited by peptides such as enfuvirtide and tifuvirtide (T 1249). Resistance to inhibitors associated with mutations in Env are observed. Most of the time, single mutations confer only a modest reduction in drug susceptibility. Combination of several mutations is usually required to develop a high-level drug resistance.</text>
</comment>
<comment type="function">
    <text evidence="32">Transmembrane protein gp41: Acts as a class I viral fusion protein. Under the current model, the protein has at least 3 conformational states: pre-fusion native state, pre-hairpin intermediate state, and post-fusion hairpin state. During fusion of viral and target intracellular membranes, the coiled coil regions (heptad repeats) assume a trimer-of-hairpins structure, positioning the fusion peptide in close proximity to the C-terminal region of the ectodomain. The formation of this structure appears to drive apposition and subsequent fusion of viral and target cell membranes. Complete fusion occurs in host cell endosomes and is dynamin-dependent, however some lipid transfer might occur at the plasma membrane. The virus undergoes clathrin-dependent internalization long before endosomal fusion, thus minimizing the surface exposure of conserved viral epitopes during fusion and reducing the efficacy of inhibitors targeting these epitopes. Membranes fusion leads to delivery of the nucleocapsid into the cytoplasm.</text>
</comment>
<feature type="region of interest" description="Immunosuppression" evidence="32">
    <location>
        <begin position="554"/>
        <end position="572"/>
    </location>
</feature>
<comment type="PTM">
    <text evidence="32">Specific enzymatic cleavages in vivo yield mature proteins. Envelope glycoproteins are synthesized as a inactive precursor that is heavily N-glycosylated and processed likely by host cell furin in the Golgi to yield the mature SU and TM proteins. The cleavage site between SU and TM requires the minimal sequence [KR]-X-[KR]-R. About 2 of the 9 disulfide bonds of gp41 are reduced by P4HB/PDI, following binding to CD4 receptor.</text>
</comment>
<evidence type="ECO:0000256" key="21">
    <source>
        <dbReference type="ARBA" id="ARBA00022890"/>
    </source>
</evidence>
<comment type="subunit">
    <text evidence="32">The mature envelope protein (Env) consists of a homotrimer of non-covalently associated gp120-gp41 heterodimers. The resulting complex protrudes from the virus surface as a spike. There seems to be as few as 10 spikes on the average virion. Surface protein gp120 interacts with host CD4, CCR5 and CXCR4. Gp120 also interacts with the C-type lectins CD209/DC-SIGN and CLEC4M/DC-SIGNR (collectively referred to as DC-SIGN(R)). Gp120 and gp41 interact with GalCer. Gp120 interacts with host ITGA4/ITGB7 complex; on CD4+ T-cells, this interaction results in rapid activation of integrin ITGAL/LFA-1, which facilitates efficient cell-to-cell spreading of HIV-1. Gp120 interacts with cell-associated heparan sulfate; this interaction increases virus infectivity on permissive cells and may be involved in infection of CD4- cells.</text>
</comment>
<feature type="disulfide bond" evidence="32">
    <location>
        <begin position="578"/>
        <end position="584"/>
    </location>
</feature>
<feature type="transmembrane region" description="Helical" evidence="33">
    <location>
        <begin position="492"/>
        <end position="515"/>
    </location>
</feature>
<dbReference type="Gene3D" id="1.10.287.210">
    <property type="match status" value="1"/>
</dbReference>
<evidence type="ECO:0000256" key="19">
    <source>
        <dbReference type="ARBA" id="ARBA00022870"/>
    </source>
</evidence>
<feature type="disulfide bond" evidence="32">
    <location>
        <begin position="216"/>
        <end position="227"/>
    </location>
</feature>
<evidence type="ECO:0000256" key="16">
    <source>
        <dbReference type="ARBA" id="ARBA00022729"/>
    </source>
</evidence>
<evidence type="ECO:0000256" key="10">
    <source>
        <dbReference type="ARBA" id="ARBA00022570"/>
    </source>
</evidence>
<feature type="lipid moiety-binding region" description="S-palmitoyl cysteine; by host" evidence="32">
    <location>
        <position position="744"/>
    </location>
</feature>
<keyword evidence="21 32" id="KW-1164">Virus endocytosis by host</keyword>
<feature type="transmembrane region" description="Helical" evidence="33">
    <location>
        <begin position="658"/>
        <end position="685"/>
    </location>
</feature>
<dbReference type="FunFam" id="2.170.40.20:FF:000002">
    <property type="entry name" value="Envelope glycoprotein gp160"/>
    <property type="match status" value="1"/>
</dbReference>
<comment type="caution">
    <text evidence="32 33">Lacks conserved residue(s) required for the propagation of feature annotation.</text>
</comment>